<protein>
    <submittedName>
        <fullName evidence="1">Uncharacterized protein</fullName>
    </submittedName>
</protein>
<organism evidence="1 2">
    <name type="scientific">Favolaschia claudopus</name>
    <dbReference type="NCBI Taxonomy" id="2862362"/>
    <lineage>
        <taxon>Eukaryota</taxon>
        <taxon>Fungi</taxon>
        <taxon>Dikarya</taxon>
        <taxon>Basidiomycota</taxon>
        <taxon>Agaricomycotina</taxon>
        <taxon>Agaricomycetes</taxon>
        <taxon>Agaricomycetidae</taxon>
        <taxon>Agaricales</taxon>
        <taxon>Marasmiineae</taxon>
        <taxon>Mycenaceae</taxon>
        <taxon>Favolaschia</taxon>
    </lineage>
</organism>
<reference evidence="1 2" key="1">
    <citation type="journal article" date="2024" name="J Genomics">
        <title>Draft genome sequencing and assembly of Favolaschia claudopus CIRM-BRFM 2984 isolated from oak limbs.</title>
        <authorList>
            <person name="Navarro D."/>
            <person name="Drula E."/>
            <person name="Chaduli D."/>
            <person name="Cazenave R."/>
            <person name="Ahrendt S."/>
            <person name="Wang J."/>
            <person name="Lipzen A."/>
            <person name="Daum C."/>
            <person name="Barry K."/>
            <person name="Grigoriev I.V."/>
            <person name="Favel A."/>
            <person name="Rosso M.N."/>
            <person name="Martin F."/>
        </authorList>
    </citation>
    <scope>NUCLEOTIDE SEQUENCE [LARGE SCALE GENOMIC DNA]</scope>
    <source>
        <strain evidence="1 2">CIRM-BRFM 2984</strain>
    </source>
</reference>
<evidence type="ECO:0000313" key="2">
    <source>
        <dbReference type="Proteomes" id="UP001362999"/>
    </source>
</evidence>
<dbReference type="Proteomes" id="UP001362999">
    <property type="component" value="Unassembled WGS sequence"/>
</dbReference>
<name>A0AAW0DRK7_9AGAR</name>
<gene>
    <name evidence="1" type="ORF">R3P38DRAFT_2846524</name>
</gene>
<dbReference type="EMBL" id="JAWWNJ010000005">
    <property type="protein sequence ID" value="KAK7055347.1"/>
    <property type="molecule type" value="Genomic_DNA"/>
</dbReference>
<keyword evidence="2" id="KW-1185">Reference proteome</keyword>
<accession>A0AAW0DRK7</accession>
<sequence>MIIVYIYNSDALWNLVARMLQPLLYGADPFHDLHRTAVLTADLLRQWWTTCIMPGDDLMGKEYVGDGIGAYISVFRRVGIVLIFSFTSLQPQLVSAPFTRPAPAPIPSYTQIPPAFTIASCFVCFDADVVSSPESSRFTAFYIPSLGGWRVVGVYCGSGEVLPYPHLGRMLLAFIVERSLLPPSLYADLLFHRYSANMGTIGFVP</sequence>
<evidence type="ECO:0000313" key="1">
    <source>
        <dbReference type="EMBL" id="KAK7055347.1"/>
    </source>
</evidence>
<comment type="caution">
    <text evidence="1">The sequence shown here is derived from an EMBL/GenBank/DDBJ whole genome shotgun (WGS) entry which is preliminary data.</text>
</comment>
<proteinExistence type="predicted"/>
<dbReference type="AlphaFoldDB" id="A0AAW0DRK7"/>